<evidence type="ECO:0000313" key="2">
    <source>
        <dbReference type="Proteomes" id="UP000273854"/>
    </source>
</evidence>
<organism evidence="1 2">
    <name type="scientific">Pseudomonas viridiflava</name>
    <name type="common">Phytomonas viridiflava</name>
    <dbReference type="NCBI Taxonomy" id="33069"/>
    <lineage>
        <taxon>Bacteria</taxon>
        <taxon>Pseudomonadati</taxon>
        <taxon>Pseudomonadota</taxon>
        <taxon>Gammaproteobacteria</taxon>
        <taxon>Pseudomonadales</taxon>
        <taxon>Pseudomonadaceae</taxon>
        <taxon>Pseudomonas</taxon>
    </lineage>
</organism>
<dbReference type="InterPro" id="IPR020518">
    <property type="entry name" value="Tscrpt_reg_PrtN"/>
</dbReference>
<accession>A0A3M5PCD8</accession>
<comment type="caution">
    <text evidence="1">The sequence shown here is derived from an EMBL/GenBank/DDBJ whole genome shotgun (WGS) entry which is preliminary data.</text>
</comment>
<dbReference type="Pfam" id="PF11112">
    <property type="entry name" value="PyocinActivator"/>
    <property type="match status" value="1"/>
</dbReference>
<dbReference type="AlphaFoldDB" id="A0A3M5PCD8"/>
<name>A0A3M5PCD8_PSEVI</name>
<dbReference type="EMBL" id="RBTP01000029">
    <property type="protein sequence ID" value="RMT82221.1"/>
    <property type="molecule type" value="Genomic_DNA"/>
</dbReference>
<sequence length="101" mass="11395">MGRRCGVTLRFLPVQTKGSHGMNDILDQLRKEFATPCPSLSAVRERYFSHLSNDRNLLRKINAGRIALKVSRTGGTRQGHPFVYLHDLANYLNDIVTDRAA</sequence>
<reference evidence="1 2" key="1">
    <citation type="submission" date="2018-08" db="EMBL/GenBank/DDBJ databases">
        <title>Recombination of ecologically and evolutionarily significant loci maintains genetic cohesion in the Pseudomonas syringae species complex.</title>
        <authorList>
            <person name="Dillon M."/>
            <person name="Thakur S."/>
            <person name="Almeida R.N.D."/>
            <person name="Weir B.S."/>
            <person name="Guttman D.S."/>
        </authorList>
    </citation>
    <scope>NUCLEOTIDE SEQUENCE [LARGE SCALE GENOMIC DNA]</scope>
    <source>
        <strain evidence="1 2">ICMP 19473</strain>
    </source>
</reference>
<dbReference type="Proteomes" id="UP000273854">
    <property type="component" value="Unassembled WGS sequence"/>
</dbReference>
<evidence type="ECO:0000313" key="1">
    <source>
        <dbReference type="EMBL" id="RMT82221.1"/>
    </source>
</evidence>
<proteinExistence type="predicted"/>
<gene>
    <name evidence="1" type="ORF">ALP40_100029</name>
</gene>
<dbReference type="GO" id="GO:0006355">
    <property type="term" value="P:regulation of DNA-templated transcription"/>
    <property type="evidence" value="ECO:0007669"/>
    <property type="project" value="InterPro"/>
</dbReference>
<protein>
    <submittedName>
        <fullName evidence="1">Prophage PSSSM-04, putative transcriptional regulator</fullName>
    </submittedName>
</protein>